<comment type="caution">
    <text evidence="1">The sequence shown here is derived from an EMBL/GenBank/DDBJ whole genome shotgun (WGS) entry which is preliminary data.</text>
</comment>
<name>A0ABW4A6K7_9ACTN</name>
<dbReference type="RefSeq" id="WP_317786554.1">
    <property type="nucleotide sequence ID" value="NZ_AP028461.1"/>
</dbReference>
<accession>A0ABW4A6K7</accession>
<gene>
    <name evidence="1" type="ORF">ACFQ5G_12490</name>
</gene>
<evidence type="ECO:0000313" key="2">
    <source>
        <dbReference type="Proteomes" id="UP001597183"/>
    </source>
</evidence>
<reference evidence="2" key="1">
    <citation type="journal article" date="2019" name="Int. J. Syst. Evol. Microbiol.">
        <title>The Global Catalogue of Microorganisms (GCM) 10K type strain sequencing project: providing services to taxonomists for standard genome sequencing and annotation.</title>
        <authorList>
            <consortium name="The Broad Institute Genomics Platform"/>
            <consortium name="The Broad Institute Genome Sequencing Center for Infectious Disease"/>
            <person name="Wu L."/>
            <person name="Ma J."/>
        </authorList>
    </citation>
    <scope>NUCLEOTIDE SEQUENCE [LARGE SCALE GENOMIC DNA]</scope>
    <source>
        <strain evidence="2">CCM 7526</strain>
    </source>
</reference>
<evidence type="ECO:0000313" key="1">
    <source>
        <dbReference type="EMBL" id="MFD1366164.1"/>
    </source>
</evidence>
<dbReference type="EMBL" id="JBHTMK010000016">
    <property type="protein sequence ID" value="MFD1366164.1"/>
    <property type="molecule type" value="Genomic_DNA"/>
</dbReference>
<protein>
    <submittedName>
        <fullName evidence="1">Uncharacterized protein</fullName>
    </submittedName>
</protein>
<proteinExistence type="predicted"/>
<keyword evidence="2" id="KW-1185">Reference proteome</keyword>
<dbReference type="Proteomes" id="UP001597183">
    <property type="component" value="Unassembled WGS sequence"/>
</dbReference>
<organism evidence="1 2">
    <name type="scientific">Actinoplanes sichuanensis</name>
    <dbReference type="NCBI Taxonomy" id="512349"/>
    <lineage>
        <taxon>Bacteria</taxon>
        <taxon>Bacillati</taxon>
        <taxon>Actinomycetota</taxon>
        <taxon>Actinomycetes</taxon>
        <taxon>Micromonosporales</taxon>
        <taxon>Micromonosporaceae</taxon>
        <taxon>Actinoplanes</taxon>
    </lineage>
</organism>
<sequence length="67" mass="7106">MADPRDHPMHIDNVRAQRAADEAERDMFRNIAREIDGPPPPGIGTLLKQALRSTGSNPSGGGEGGSL</sequence>